<feature type="transmembrane region" description="Helical" evidence="2">
    <location>
        <begin position="134"/>
        <end position="156"/>
    </location>
</feature>
<keyword evidence="2" id="KW-0812">Transmembrane</keyword>
<reference evidence="3 4" key="1">
    <citation type="submission" date="2019-11" db="EMBL/GenBank/DDBJ databases">
        <title>Draft genome sequence of Kocuria indica DP-K7, a methyl red degrading Actinobacterium.</title>
        <authorList>
            <person name="Kumaran S."/>
            <person name="Tischler D."/>
            <person name="Ngo A.C.R."/>
            <person name="Schultes F."/>
        </authorList>
    </citation>
    <scope>NUCLEOTIDE SEQUENCE [LARGE SCALE GENOMIC DNA]</scope>
    <source>
        <strain evidence="3 4">DP-K7</strain>
    </source>
</reference>
<evidence type="ECO:0000313" key="4">
    <source>
        <dbReference type="Proteomes" id="UP000471026"/>
    </source>
</evidence>
<evidence type="ECO:0000256" key="1">
    <source>
        <dbReference type="SAM" id="MobiDB-lite"/>
    </source>
</evidence>
<feature type="transmembrane region" description="Helical" evidence="2">
    <location>
        <begin position="104"/>
        <end position="128"/>
    </location>
</feature>
<name>A0A6N9R087_9MICC</name>
<dbReference type="AlphaFoldDB" id="A0A6N9R087"/>
<evidence type="ECO:0000313" key="3">
    <source>
        <dbReference type="EMBL" id="NDO78925.1"/>
    </source>
</evidence>
<evidence type="ECO:0000256" key="2">
    <source>
        <dbReference type="SAM" id="Phobius"/>
    </source>
</evidence>
<sequence>MRAGPPPAAPCPSLIAPTRSVMSEQNYPRYDQNDPREPVAGPRADGGHPYAAGSTPRYDAYPAPHDGAAQPPHAPHRPDGEPGFLAALFDLDFKHFITIKFAKFIYVLSIALSALGGLIMVISGLVALTESAAGLLFVIFGLVSVLINIVLMRVFLEFVISMIRTAQNTTALVEKR</sequence>
<dbReference type="InterPro" id="IPR025557">
    <property type="entry name" value="DUF4282"/>
</dbReference>
<keyword evidence="2" id="KW-0472">Membrane</keyword>
<accession>A0A6N9R087</accession>
<feature type="compositionally biased region" description="Pro residues" evidence="1">
    <location>
        <begin position="1"/>
        <end position="10"/>
    </location>
</feature>
<gene>
    <name evidence="3" type="ORF">GKZ75_12000</name>
</gene>
<comment type="caution">
    <text evidence="3">The sequence shown here is derived from an EMBL/GenBank/DDBJ whole genome shotgun (WGS) entry which is preliminary data.</text>
</comment>
<dbReference type="Proteomes" id="UP000471026">
    <property type="component" value="Unassembled WGS sequence"/>
</dbReference>
<protein>
    <submittedName>
        <fullName evidence="3">DUF4282 domain-containing protein</fullName>
    </submittedName>
</protein>
<dbReference type="EMBL" id="WMHZ01000020">
    <property type="protein sequence ID" value="NDO78925.1"/>
    <property type="molecule type" value="Genomic_DNA"/>
</dbReference>
<feature type="region of interest" description="Disordered" evidence="1">
    <location>
        <begin position="1"/>
        <end position="52"/>
    </location>
</feature>
<proteinExistence type="predicted"/>
<dbReference type="Pfam" id="PF14110">
    <property type="entry name" value="DUF4282"/>
    <property type="match status" value="1"/>
</dbReference>
<keyword evidence="2" id="KW-1133">Transmembrane helix</keyword>
<organism evidence="3 4">
    <name type="scientific">Kocuria marina subsp. indica</name>
    <dbReference type="NCBI Taxonomy" id="1049583"/>
    <lineage>
        <taxon>Bacteria</taxon>
        <taxon>Bacillati</taxon>
        <taxon>Actinomycetota</taxon>
        <taxon>Actinomycetes</taxon>
        <taxon>Micrococcales</taxon>
        <taxon>Micrococcaceae</taxon>
        <taxon>Kocuria</taxon>
    </lineage>
</organism>